<dbReference type="RefSeq" id="WP_069731616.1">
    <property type="nucleotide sequence ID" value="NZ_CP019914.1"/>
</dbReference>
<accession>A0AAC9XKS1</accession>
<dbReference type="KEGG" id="bhp:BHAMNSH16_08945"/>
<dbReference type="EMBL" id="CP019914">
    <property type="protein sequence ID" value="ASJ21761.1"/>
    <property type="molecule type" value="Genomic_DNA"/>
</dbReference>
<gene>
    <name evidence="1" type="ORF">BHAMNSH16_08945</name>
</gene>
<sequence>MKCEMCRKYFDDDDTVELNFEYIEGFPQYNLCEDCAYKVRSYIENYYEKQKERKSIFGKEE</sequence>
<organism evidence="1 2">
    <name type="scientific">Brachyspira hampsonii</name>
    <dbReference type="NCBI Taxonomy" id="1287055"/>
    <lineage>
        <taxon>Bacteria</taxon>
        <taxon>Pseudomonadati</taxon>
        <taxon>Spirochaetota</taxon>
        <taxon>Spirochaetia</taxon>
        <taxon>Brachyspirales</taxon>
        <taxon>Brachyspiraceae</taxon>
        <taxon>Brachyspira</taxon>
    </lineage>
</organism>
<proteinExistence type="predicted"/>
<keyword evidence="2" id="KW-1185">Reference proteome</keyword>
<evidence type="ECO:0000313" key="2">
    <source>
        <dbReference type="Proteomes" id="UP000264880"/>
    </source>
</evidence>
<name>A0AAC9XKS1_9SPIR</name>
<dbReference type="AlphaFoldDB" id="A0AAC9XKS1"/>
<dbReference type="Proteomes" id="UP000264880">
    <property type="component" value="Chromosome"/>
</dbReference>
<evidence type="ECO:0000313" key="1">
    <source>
        <dbReference type="EMBL" id="ASJ21761.1"/>
    </source>
</evidence>
<reference evidence="1 2" key="1">
    <citation type="submission" date="2017-02" db="EMBL/GenBank/DDBJ databases">
        <title>Complete genome sequence of Brachyspira hampsonii genomovar I strain NSH-16 (ATCC BAA-2463).</title>
        <authorList>
            <person name="Mirajkar N.S."/>
            <person name="Gebhart C.J."/>
        </authorList>
    </citation>
    <scope>NUCLEOTIDE SEQUENCE [LARGE SCALE GENOMIC DNA]</scope>
    <source>
        <strain evidence="1 2">NSH-16</strain>
    </source>
</reference>
<protein>
    <submittedName>
        <fullName evidence="1">Uncharacterized protein</fullName>
    </submittedName>
</protein>